<dbReference type="AlphaFoldDB" id="A0A016U778"/>
<evidence type="ECO:0000259" key="3">
    <source>
        <dbReference type="PROSITE" id="PS50175"/>
    </source>
</evidence>
<dbReference type="GO" id="GO:0006508">
    <property type="term" value="P:proteolysis"/>
    <property type="evidence" value="ECO:0007669"/>
    <property type="project" value="InterPro"/>
</dbReference>
<dbReference type="OrthoDB" id="5920525at2759"/>
<dbReference type="GO" id="GO:0003676">
    <property type="term" value="F:nucleic acid binding"/>
    <property type="evidence" value="ECO:0007669"/>
    <property type="project" value="InterPro"/>
</dbReference>
<reference evidence="5" key="1">
    <citation type="journal article" date="2015" name="Nat. Genet.">
        <title>The genome and transcriptome of the zoonotic hookworm Ancylostoma ceylanicum identify infection-specific gene families.</title>
        <authorList>
            <person name="Schwarz E.M."/>
            <person name="Hu Y."/>
            <person name="Antoshechkin I."/>
            <person name="Miller M.M."/>
            <person name="Sternberg P.W."/>
            <person name="Aroian R.V."/>
        </authorList>
    </citation>
    <scope>NUCLEOTIDE SEQUENCE</scope>
    <source>
        <strain evidence="5">HY135</strain>
    </source>
</reference>
<protein>
    <recommendedName>
        <fullName evidence="3">Peptidase A2 domain-containing protein</fullName>
    </recommendedName>
</protein>
<dbReference type="Pfam" id="PF00078">
    <property type="entry name" value="RVT_1"/>
    <property type="match status" value="1"/>
</dbReference>
<keyword evidence="1" id="KW-0378">Hydrolase</keyword>
<feature type="domain" description="Peptidase A2" evidence="3">
    <location>
        <begin position="563"/>
        <end position="646"/>
    </location>
</feature>
<evidence type="ECO:0000256" key="2">
    <source>
        <dbReference type="SAM" id="MobiDB-lite"/>
    </source>
</evidence>
<dbReference type="SUPFAM" id="SSF50630">
    <property type="entry name" value="Acid proteases"/>
    <property type="match status" value="1"/>
</dbReference>
<dbReference type="InterPro" id="IPR043128">
    <property type="entry name" value="Rev_trsase/Diguanyl_cyclase"/>
</dbReference>
<dbReference type="Pfam" id="PF05380">
    <property type="entry name" value="Peptidase_A17"/>
    <property type="match status" value="1"/>
</dbReference>
<sequence length="1249" mass="141343">MALHLQRTPIVLSATTLKTLVNRYKEYTQKIDYNTIDEETYEQCRSSIALLKSGIRQIKEGRDNLETKHSAIVDEYKNCKNKSEKKDLLLEIEQIEEESQLQTVIAESHDLTFMLAARLDESKCTLDKMEVKLGYSTLKAQRDGQQTSESTDQNNGVEVIETVDNHDPGPSAASNPLPTETSGSTYSTQSTCRSIKPPQASLPKSYGDAEDFPEYWAIFETLVHKSRELETMEKILLLKESLKGKAQNAIKGIRLVPENYSWIVDTLKQRYSDQSSNRSQIVQKLVSMKPADQSAESCQAVFDQIQVLINQMISAGYNIRNNCDTIWAEMILGKLPQDIVKPVIVASQAHENQTINSLMGQLQKEIAAKSYVEKRLNKAIINQVPIKATRPNDRHNSSRVQPGNPNCIFCRKGNHPAMQCRSVTDQGTRRNILKEQNRCWKCGSKSHSSFGCTQPDCSQCGQKHHVSICTKNNANTTRNIQPWNNVQIPSNTAQSVPNYRDRNQRLIQNDPSNQNRMTTSNMQLKNENKKSQITALTSTSTQLVLMTAEGDVWNYNKREYEKILFLFDSGAQKTVIQEQLAERLGLPKQSSEICTMSGIGGHIENFKTHIVNLKVSSAFGEDVQMQIQTKPVITNGFPSVHLSNDDVAFLKENRIRPANSKLRGERQNPHVLVGLDHYHDLITGQNAIKTPTGLHVAETIFGPTIYGKGTTIKESLTSPTTFSLTTVHEKSEKELLQKIFELEGLGITPDECREDDKALEYLEQYSKKISFKHGYVTAPFPLKENISELEDNYTVAIRRLESLQKTLQLNPEQAKWYCDILQKYEEEGMIETFTQPAENAVGTYFMPHSGVWRRNKKVPLRIVFYGSSKKRGKLSLSDVIHKGESFVNKIHDILIRARTKKITMMCDIQAAFSQIRLVDNHKDLCRFVWVRNIKYPPTKDNLILYRFRRLPFGVTASPSILNMALTAYLNAKGTKLAKEIQQSLYVDNILIGAESVTEALEKYVQSKQLFSEIGMNLREYISNNHEVNSRIPEIDRLDAGPTRFLGVDYNSEADTFHVSTHFPPMSELTKRDIVSQINSLYDPIGLAGPLTVHLKALMREVFNSGVDWKSKLTFDICNRWNQICKTINDAHISIPKFAYTLPTSNKKRLWVFADVSKTAIATCAYLQCPETGLVSTLVSGKTRLTPKKQQQTIPRLELVGILMASRLGATIRSSIRDQISEVSIVSDSEIAPYWLKSTKKLSKRFKTTC</sequence>
<evidence type="ECO:0000313" key="5">
    <source>
        <dbReference type="Proteomes" id="UP000024635"/>
    </source>
</evidence>
<dbReference type="InterPro" id="IPR001878">
    <property type="entry name" value="Znf_CCHC"/>
</dbReference>
<dbReference type="GO" id="GO:0004190">
    <property type="term" value="F:aspartic-type endopeptidase activity"/>
    <property type="evidence" value="ECO:0007669"/>
    <property type="project" value="InterPro"/>
</dbReference>
<gene>
    <name evidence="4" type="primary">Acey_s0052.g2265</name>
    <name evidence="4" type="ORF">Y032_0052g2265</name>
</gene>
<evidence type="ECO:0000313" key="4">
    <source>
        <dbReference type="EMBL" id="EYC11169.1"/>
    </source>
</evidence>
<dbReference type="InterPro" id="IPR000477">
    <property type="entry name" value="RT_dom"/>
</dbReference>
<name>A0A016U778_9BILA</name>
<dbReference type="Gene3D" id="3.30.70.270">
    <property type="match status" value="1"/>
</dbReference>
<dbReference type="PANTHER" id="PTHR47331">
    <property type="entry name" value="PHD-TYPE DOMAIN-CONTAINING PROTEIN"/>
    <property type="match status" value="1"/>
</dbReference>
<dbReference type="SMART" id="SM00343">
    <property type="entry name" value="ZnF_C2HC"/>
    <property type="match status" value="3"/>
</dbReference>
<dbReference type="InterPro" id="IPR021109">
    <property type="entry name" value="Peptidase_aspartic_dom_sf"/>
</dbReference>
<feature type="compositionally biased region" description="Polar residues" evidence="2">
    <location>
        <begin position="172"/>
        <end position="193"/>
    </location>
</feature>
<dbReference type="STRING" id="53326.A0A016U778"/>
<dbReference type="Pfam" id="PF03564">
    <property type="entry name" value="DUF1759"/>
    <property type="match status" value="1"/>
</dbReference>
<feature type="region of interest" description="Disordered" evidence="2">
    <location>
        <begin position="140"/>
        <end position="206"/>
    </location>
</feature>
<dbReference type="Proteomes" id="UP000024635">
    <property type="component" value="Unassembled WGS sequence"/>
</dbReference>
<dbReference type="PROSITE" id="PS50175">
    <property type="entry name" value="ASP_PROT_RETROV"/>
    <property type="match status" value="1"/>
</dbReference>
<accession>A0A016U778</accession>
<dbReference type="GO" id="GO:0008270">
    <property type="term" value="F:zinc ion binding"/>
    <property type="evidence" value="ECO:0007669"/>
    <property type="project" value="InterPro"/>
</dbReference>
<dbReference type="SUPFAM" id="SSF56672">
    <property type="entry name" value="DNA/RNA polymerases"/>
    <property type="match status" value="1"/>
</dbReference>
<dbReference type="PANTHER" id="PTHR47331:SF5">
    <property type="entry name" value="RIBONUCLEASE H"/>
    <property type="match status" value="1"/>
</dbReference>
<dbReference type="Gene3D" id="2.40.70.10">
    <property type="entry name" value="Acid Proteases"/>
    <property type="match status" value="1"/>
</dbReference>
<feature type="compositionally biased region" description="Polar residues" evidence="2">
    <location>
        <begin position="143"/>
        <end position="156"/>
    </location>
</feature>
<dbReference type="InterPro" id="IPR043502">
    <property type="entry name" value="DNA/RNA_pol_sf"/>
</dbReference>
<comment type="caution">
    <text evidence="4">The sequence shown here is derived from an EMBL/GenBank/DDBJ whole genome shotgun (WGS) entry which is preliminary data.</text>
</comment>
<dbReference type="InterPro" id="IPR008042">
    <property type="entry name" value="Retrotrans_Pao"/>
</dbReference>
<dbReference type="EMBL" id="JARK01001388">
    <property type="protein sequence ID" value="EYC11169.1"/>
    <property type="molecule type" value="Genomic_DNA"/>
</dbReference>
<dbReference type="InterPro" id="IPR005312">
    <property type="entry name" value="DUF1759"/>
</dbReference>
<keyword evidence="5" id="KW-1185">Reference proteome</keyword>
<dbReference type="InterPro" id="IPR001995">
    <property type="entry name" value="Peptidase_A2_cat"/>
</dbReference>
<organism evidence="4 5">
    <name type="scientific">Ancylostoma ceylanicum</name>
    <dbReference type="NCBI Taxonomy" id="53326"/>
    <lineage>
        <taxon>Eukaryota</taxon>
        <taxon>Metazoa</taxon>
        <taxon>Ecdysozoa</taxon>
        <taxon>Nematoda</taxon>
        <taxon>Chromadorea</taxon>
        <taxon>Rhabditida</taxon>
        <taxon>Rhabditina</taxon>
        <taxon>Rhabditomorpha</taxon>
        <taxon>Strongyloidea</taxon>
        <taxon>Ancylostomatidae</taxon>
        <taxon>Ancylostomatinae</taxon>
        <taxon>Ancylostoma</taxon>
    </lineage>
</organism>
<proteinExistence type="predicted"/>
<evidence type="ECO:0000256" key="1">
    <source>
        <dbReference type="ARBA" id="ARBA00022801"/>
    </source>
</evidence>
<dbReference type="Gene3D" id="3.10.10.10">
    <property type="entry name" value="HIV Type 1 Reverse Transcriptase, subunit A, domain 1"/>
    <property type="match status" value="1"/>
</dbReference>
<dbReference type="Pfam" id="PF13650">
    <property type="entry name" value="Asp_protease_2"/>
    <property type="match status" value="1"/>
</dbReference>